<organism evidence="2 3">
    <name type="scientific">Penaeus vannamei</name>
    <name type="common">Whiteleg shrimp</name>
    <name type="synonym">Litopenaeus vannamei</name>
    <dbReference type="NCBI Taxonomy" id="6689"/>
    <lineage>
        <taxon>Eukaryota</taxon>
        <taxon>Metazoa</taxon>
        <taxon>Ecdysozoa</taxon>
        <taxon>Arthropoda</taxon>
        <taxon>Crustacea</taxon>
        <taxon>Multicrustacea</taxon>
        <taxon>Malacostraca</taxon>
        <taxon>Eumalacostraca</taxon>
        <taxon>Eucarida</taxon>
        <taxon>Decapoda</taxon>
        <taxon>Dendrobranchiata</taxon>
        <taxon>Penaeoidea</taxon>
        <taxon>Penaeidae</taxon>
        <taxon>Penaeus</taxon>
    </lineage>
</organism>
<evidence type="ECO:0000313" key="3">
    <source>
        <dbReference type="Proteomes" id="UP000283509"/>
    </source>
</evidence>
<feature type="region of interest" description="Disordered" evidence="1">
    <location>
        <begin position="245"/>
        <end position="290"/>
    </location>
</feature>
<dbReference type="EMBL" id="QCYY01003450">
    <property type="protein sequence ID" value="ROT63328.1"/>
    <property type="molecule type" value="Genomic_DNA"/>
</dbReference>
<dbReference type="Proteomes" id="UP000283509">
    <property type="component" value="Unassembled WGS sequence"/>
</dbReference>
<reference evidence="2 3" key="2">
    <citation type="submission" date="2019-01" db="EMBL/GenBank/DDBJ databases">
        <title>The decoding of complex shrimp genome reveals the adaptation for benthos swimmer, frequently molting mechanism and breeding impact on genome.</title>
        <authorList>
            <person name="Sun Y."/>
            <person name="Gao Y."/>
            <person name="Yu Y."/>
        </authorList>
    </citation>
    <scope>NUCLEOTIDE SEQUENCE [LARGE SCALE GENOMIC DNA]</scope>
    <source>
        <tissue evidence="2">Muscle</tissue>
    </source>
</reference>
<protein>
    <submittedName>
        <fullName evidence="2">Uncharacterized protein</fullName>
    </submittedName>
</protein>
<feature type="compositionally biased region" description="Low complexity" evidence="1">
    <location>
        <begin position="48"/>
        <end position="63"/>
    </location>
</feature>
<feature type="compositionally biased region" description="Basic and acidic residues" evidence="1">
    <location>
        <begin position="355"/>
        <end position="372"/>
    </location>
</feature>
<comment type="caution">
    <text evidence="2">The sequence shown here is derived from an EMBL/GenBank/DDBJ whole genome shotgun (WGS) entry which is preliminary data.</text>
</comment>
<accession>A0A423SGF7</accession>
<reference evidence="2 3" key="1">
    <citation type="submission" date="2018-04" db="EMBL/GenBank/DDBJ databases">
        <authorList>
            <person name="Zhang X."/>
            <person name="Yuan J."/>
            <person name="Li F."/>
            <person name="Xiang J."/>
        </authorList>
    </citation>
    <scope>NUCLEOTIDE SEQUENCE [LARGE SCALE GENOMIC DNA]</scope>
    <source>
        <tissue evidence="2">Muscle</tissue>
    </source>
</reference>
<keyword evidence="3" id="KW-1185">Reference proteome</keyword>
<feature type="region of interest" description="Disordered" evidence="1">
    <location>
        <begin position="303"/>
        <end position="444"/>
    </location>
</feature>
<evidence type="ECO:0000313" key="2">
    <source>
        <dbReference type="EMBL" id="ROT63328.1"/>
    </source>
</evidence>
<feature type="compositionally biased region" description="Polar residues" evidence="1">
    <location>
        <begin position="308"/>
        <end position="331"/>
    </location>
</feature>
<feature type="compositionally biased region" description="Basic and acidic residues" evidence="1">
    <location>
        <begin position="277"/>
        <end position="289"/>
    </location>
</feature>
<sequence>MRVNVYECELLIPTPAPTRPRTRRPPSRPARSRPKPRRAAPSRRKPQEAAAEAPGSPAALPQPVTRSPSFFLLPLSLLPPCPSLPLFSLLSPSPPPAPPSPFSLSSSYPSLLLLISSSYPSSPPSPLPPPSSPSPFLPPFPSSPFPLLPFPSSLSSPFPSLPPPLSSPLFPSSLPSLLPLSPLPPSLLPLLSFVTKPNPDTSVAIGEVFSSRFKEEGHEGGAEGSDQGRQKGQDGFVVVLTATNTRSPSGLLPRTQGQLYGLRGEQVKKGKRGKTGNADKRQQQADENRQASLKLAFGIDAEGLPGRTTASWWTRSSGGAWQHEGPSSQDSAPEYGQGHRDHDRQSLWQVGSLRSGEDAGGRRREAAEEALKQVKALRAPAVDHGKQKHQPGRSKHCHGTPLFQQTKAEKKAQAEEKKRAKLAQRRGGARPASLEAQKEKAVAN</sequence>
<feature type="compositionally biased region" description="Basic residues" evidence="1">
    <location>
        <begin position="386"/>
        <end position="398"/>
    </location>
</feature>
<proteinExistence type="predicted"/>
<evidence type="ECO:0000256" key="1">
    <source>
        <dbReference type="SAM" id="MobiDB-lite"/>
    </source>
</evidence>
<dbReference type="AlphaFoldDB" id="A0A423SGF7"/>
<name>A0A423SGF7_PENVA</name>
<feature type="compositionally biased region" description="Basic residues" evidence="1">
    <location>
        <begin position="419"/>
        <end position="428"/>
    </location>
</feature>
<feature type="compositionally biased region" description="Basic residues" evidence="1">
    <location>
        <begin position="20"/>
        <end position="44"/>
    </location>
</feature>
<feature type="compositionally biased region" description="Basic and acidic residues" evidence="1">
    <location>
        <begin position="407"/>
        <end position="418"/>
    </location>
</feature>
<feature type="region of interest" description="Disordered" evidence="1">
    <location>
        <begin position="12"/>
        <end position="63"/>
    </location>
</feature>
<gene>
    <name evidence="2" type="ORF">C7M84_018805</name>
</gene>